<feature type="region of interest" description="Disordered" evidence="9">
    <location>
        <begin position="60"/>
        <end position="92"/>
    </location>
</feature>
<dbReference type="VEuPathDB" id="ToxoDB:EBH_0044120"/>
<evidence type="ECO:0000256" key="3">
    <source>
        <dbReference type="ARBA" id="ARBA00018689"/>
    </source>
</evidence>
<evidence type="ECO:0000313" key="10">
    <source>
        <dbReference type="EMBL" id="CDJ48175.1"/>
    </source>
</evidence>
<sequence>MIADAEALEQRHRQRVKEFKRQKFIRAKKALYSKLKFYELKKVKRRLQQTRKELLQLMSQQEGGQDAAPAAADASDSESSDAPATEKSALSERIAEAQQRLRLHLDDLNYIRLYPENEPYVALFPTQDTEESQKKRQAMRLRIHQLVMDSRKGNEGNNDEEGGRDDMFVDAREAQEDAPAADEDPFEEAQALSDEEREQTQKKTHNRHGGNKPYSERTGGPRDSRRQGEAPAAARHKKGTQREGGGHKPLQNNRSNSNNWNKNQSSGRKPDKQHSELRDKRRNPTHPEPKQTQQKQQRDGSASAKDSKTQPTRIGLSKHKPANQHLIFDSDDE</sequence>
<dbReference type="InterPro" id="IPR019310">
    <property type="entry name" value="Efg1"/>
</dbReference>
<reference evidence="10" key="1">
    <citation type="submission" date="2013-10" db="EMBL/GenBank/DDBJ databases">
        <title>Genomic analysis of the causative agents of coccidiosis in chickens.</title>
        <authorList>
            <person name="Reid A.J."/>
            <person name="Blake D."/>
            <person name="Billington K."/>
            <person name="Browne H."/>
            <person name="Dunn M."/>
            <person name="Hung S."/>
            <person name="Kawahara F."/>
            <person name="Miranda-Saavedra D."/>
            <person name="Mourier T."/>
            <person name="Nagra H."/>
            <person name="Otto T.D."/>
            <person name="Rawlings N."/>
            <person name="Sanchez A."/>
            <person name="Sanders M."/>
            <person name="Subramaniam C."/>
            <person name="Tay Y."/>
            <person name="Dear P."/>
            <person name="Doerig C."/>
            <person name="Gruber A."/>
            <person name="Parkinson J."/>
            <person name="Shirley M."/>
            <person name="Wan K.L."/>
            <person name="Berriman M."/>
            <person name="Tomley F."/>
            <person name="Pain A."/>
        </authorList>
    </citation>
    <scope>NUCLEOTIDE SEQUENCE [LARGE SCALE GENOMIC DNA]</scope>
    <source>
        <strain evidence="10">Houghton</strain>
    </source>
</reference>
<feature type="compositionally biased region" description="Acidic residues" evidence="9">
    <location>
        <begin position="179"/>
        <end position="197"/>
    </location>
</feature>
<comment type="subcellular location">
    <subcellularLocation>
        <location evidence="1">Nucleus</location>
        <location evidence="1">Nucleolus</location>
    </subcellularLocation>
</comment>
<feature type="region of interest" description="Disordered" evidence="9">
    <location>
        <begin position="146"/>
        <end position="165"/>
    </location>
</feature>
<proteinExistence type="inferred from homology"/>
<name>U6LK47_9EIME</name>
<evidence type="ECO:0000256" key="9">
    <source>
        <dbReference type="SAM" id="MobiDB-lite"/>
    </source>
</evidence>
<evidence type="ECO:0000256" key="2">
    <source>
        <dbReference type="ARBA" id="ARBA00006916"/>
    </source>
</evidence>
<dbReference type="AlphaFoldDB" id="U6LK47"/>
<feature type="compositionally biased region" description="Basic and acidic residues" evidence="9">
    <location>
        <begin position="219"/>
        <end position="228"/>
    </location>
</feature>
<protein>
    <recommendedName>
        <fullName evidence="3">rRNA-processing protein EFG1</fullName>
    </recommendedName>
    <alternativeName>
        <fullName evidence="4">rRNA-processing protein efg1</fullName>
    </alternativeName>
</protein>
<dbReference type="OrthoDB" id="47732at2759"/>
<dbReference type="GO" id="GO:0000462">
    <property type="term" value="P:maturation of SSU-rRNA from tricistronic rRNA transcript (SSU-rRNA, 5.8S rRNA, LSU-rRNA)"/>
    <property type="evidence" value="ECO:0007669"/>
    <property type="project" value="TreeGrafter"/>
</dbReference>
<accession>U6LK47</accession>
<dbReference type="GO" id="GO:0030688">
    <property type="term" value="C:preribosome, small subunit precursor"/>
    <property type="evidence" value="ECO:0007669"/>
    <property type="project" value="TreeGrafter"/>
</dbReference>
<evidence type="ECO:0000256" key="5">
    <source>
        <dbReference type="ARBA" id="ARBA00022552"/>
    </source>
</evidence>
<evidence type="ECO:0000256" key="6">
    <source>
        <dbReference type="ARBA" id="ARBA00023054"/>
    </source>
</evidence>
<dbReference type="EMBL" id="HG711014">
    <property type="protein sequence ID" value="CDJ48175.1"/>
    <property type="molecule type" value="Genomic_DNA"/>
</dbReference>
<organism evidence="10 11">
    <name type="scientific">Eimeria brunetti</name>
    <dbReference type="NCBI Taxonomy" id="51314"/>
    <lineage>
        <taxon>Eukaryota</taxon>
        <taxon>Sar</taxon>
        <taxon>Alveolata</taxon>
        <taxon>Apicomplexa</taxon>
        <taxon>Conoidasida</taxon>
        <taxon>Coccidia</taxon>
        <taxon>Eucoccidiorida</taxon>
        <taxon>Eimeriorina</taxon>
        <taxon>Eimeriidae</taxon>
        <taxon>Eimeria</taxon>
    </lineage>
</organism>
<keyword evidence="11" id="KW-1185">Reference proteome</keyword>
<evidence type="ECO:0000256" key="4">
    <source>
        <dbReference type="ARBA" id="ARBA00019827"/>
    </source>
</evidence>
<keyword evidence="7" id="KW-0539">Nucleus</keyword>
<feature type="compositionally biased region" description="Basic and acidic residues" evidence="9">
    <location>
        <begin position="268"/>
        <end position="279"/>
    </location>
</feature>
<dbReference type="Proteomes" id="UP000030750">
    <property type="component" value="Unassembled WGS sequence"/>
</dbReference>
<feature type="compositionally biased region" description="Low complexity" evidence="9">
    <location>
        <begin position="252"/>
        <end position="266"/>
    </location>
</feature>
<gene>
    <name evidence="10" type="ORF">EBH_0044120</name>
</gene>
<dbReference type="Pfam" id="PF10153">
    <property type="entry name" value="Efg1"/>
    <property type="match status" value="1"/>
</dbReference>
<evidence type="ECO:0000256" key="8">
    <source>
        <dbReference type="SAM" id="Coils"/>
    </source>
</evidence>
<dbReference type="InterPro" id="IPR050786">
    <property type="entry name" value="EFG1_rRNA-proc"/>
</dbReference>
<evidence type="ECO:0000313" key="11">
    <source>
        <dbReference type="Proteomes" id="UP000030750"/>
    </source>
</evidence>
<keyword evidence="5" id="KW-0698">rRNA processing</keyword>
<comment type="similarity">
    <text evidence="2">Belongs to the EFG1 family.</text>
</comment>
<dbReference type="PANTHER" id="PTHR33911:SF1">
    <property type="entry name" value="RRNA-PROCESSING PROTEIN EFG1"/>
    <property type="match status" value="1"/>
</dbReference>
<keyword evidence="6 8" id="KW-0175">Coiled coil</keyword>
<dbReference type="GO" id="GO:0005730">
    <property type="term" value="C:nucleolus"/>
    <property type="evidence" value="ECO:0007669"/>
    <property type="project" value="UniProtKB-SubCell"/>
</dbReference>
<reference evidence="10" key="2">
    <citation type="submission" date="2013-10" db="EMBL/GenBank/DDBJ databases">
        <authorList>
            <person name="Aslett M."/>
        </authorList>
    </citation>
    <scope>NUCLEOTIDE SEQUENCE [LARGE SCALE GENOMIC DNA]</scope>
    <source>
        <strain evidence="10">Houghton</strain>
    </source>
</reference>
<feature type="coiled-coil region" evidence="8">
    <location>
        <begin position="2"/>
        <end position="60"/>
    </location>
</feature>
<evidence type="ECO:0000256" key="7">
    <source>
        <dbReference type="ARBA" id="ARBA00023242"/>
    </source>
</evidence>
<dbReference type="PANTHER" id="PTHR33911">
    <property type="entry name" value="RRNA-PROCESSING PROTEIN EFG1"/>
    <property type="match status" value="1"/>
</dbReference>
<evidence type="ECO:0000256" key="1">
    <source>
        <dbReference type="ARBA" id="ARBA00004604"/>
    </source>
</evidence>
<feature type="region of interest" description="Disordered" evidence="9">
    <location>
        <begin position="173"/>
        <end position="333"/>
    </location>
</feature>